<organism evidence="13 15">
    <name type="scientific">Dracunculus medinensis</name>
    <name type="common">Guinea worm</name>
    <dbReference type="NCBI Taxonomy" id="318479"/>
    <lineage>
        <taxon>Eukaryota</taxon>
        <taxon>Metazoa</taxon>
        <taxon>Ecdysozoa</taxon>
        <taxon>Nematoda</taxon>
        <taxon>Chromadorea</taxon>
        <taxon>Rhabditida</taxon>
        <taxon>Spirurina</taxon>
        <taxon>Dracunculoidea</taxon>
        <taxon>Dracunculidae</taxon>
        <taxon>Dracunculus</taxon>
    </lineage>
</organism>
<keyword evidence="4" id="KW-0328">Glycosyltransferase</keyword>
<dbReference type="OrthoDB" id="20028at2759"/>
<dbReference type="AlphaFoldDB" id="A0A0N4UK69"/>
<feature type="transmembrane region" description="Helical" evidence="11">
    <location>
        <begin position="210"/>
        <end position="227"/>
    </location>
</feature>
<dbReference type="GO" id="GO:0005789">
    <property type="term" value="C:endoplasmic reticulum membrane"/>
    <property type="evidence" value="ECO:0007669"/>
    <property type="project" value="UniProtKB-SubCell"/>
</dbReference>
<keyword evidence="5" id="KW-0808">Transferase</keyword>
<evidence type="ECO:0000313" key="15">
    <source>
        <dbReference type="WBParaSite" id="DME_0000809701-mRNA-1"/>
    </source>
</evidence>
<feature type="transmembrane region" description="Helical" evidence="11">
    <location>
        <begin position="74"/>
        <end position="90"/>
    </location>
</feature>
<dbReference type="EC" id="2.4.1.258" evidence="3"/>
<comment type="subcellular location">
    <subcellularLocation>
        <location evidence="1">Endoplasmic reticulum membrane</location>
        <topology evidence="1">Multi-pass membrane protein</topology>
    </subcellularLocation>
</comment>
<keyword evidence="9 11" id="KW-0472">Membrane</keyword>
<feature type="transmembrane region" description="Helical" evidence="11">
    <location>
        <begin position="177"/>
        <end position="198"/>
    </location>
</feature>
<dbReference type="InterPro" id="IPR007873">
    <property type="entry name" value="Glycosyltransferase_ALG3"/>
</dbReference>
<reference evidence="12 14" key="2">
    <citation type="submission" date="2018-11" db="EMBL/GenBank/DDBJ databases">
        <authorList>
            <consortium name="Pathogen Informatics"/>
        </authorList>
    </citation>
    <scope>NUCLEOTIDE SEQUENCE [LARGE SCALE GENOMIC DNA]</scope>
</reference>
<dbReference type="EMBL" id="UYYG01000050">
    <property type="protein sequence ID" value="VDN52249.1"/>
    <property type="molecule type" value="Genomic_DNA"/>
</dbReference>
<keyword evidence="7" id="KW-0256">Endoplasmic reticulum</keyword>
<dbReference type="PANTHER" id="PTHR12646">
    <property type="entry name" value="NOT56 - RELATED"/>
    <property type="match status" value="1"/>
</dbReference>
<evidence type="ECO:0000256" key="10">
    <source>
        <dbReference type="ARBA" id="ARBA00049506"/>
    </source>
</evidence>
<evidence type="ECO:0000256" key="4">
    <source>
        <dbReference type="ARBA" id="ARBA00022676"/>
    </source>
</evidence>
<evidence type="ECO:0000256" key="6">
    <source>
        <dbReference type="ARBA" id="ARBA00022692"/>
    </source>
</evidence>
<dbReference type="Proteomes" id="UP000038040">
    <property type="component" value="Unplaced"/>
</dbReference>
<accession>A0A0N4UK69</accession>
<name>A0A0N4UK69_DRAME</name>
<dbReference type="Proteomes" id="UP000274756">
    <property type="component" value="Unassembled WGS sequence"/>
</dbReference>
<feature type="transmembrane region" description="Helical" evidence="11">
    <location>
        <begin position="265"/>
        <end position="286"/>
    </location>
</feature>
<evidence type="ECO:0000256" key="8">
    <source>
        <dbReference type="ARBA" id="ARBA00022989"/>
    </source>
</evidence>
<keyword evidence="14" id="KW-1185">Reference proteome</keyword>
<evidence type="ECO:0000313" key="14">
    <source>
        <dbReference type="Proteomes" id="UP000274756"/>
    </source>
</evidence>
<feature type="transmembrane region" description="Helical" evidence="11">
    <location>
        <begin position="153"/>
        <end position="171"/>
    </location>
</feature>
<evidence type="ECO:0000256" key="2">
    <source>
        <dbReference type="ARBA" id="ARBA00004922"/>
    </source>
</evidence>
<evidence type="ECO:0000256" key="3">
    <source>
        <dbReference type="ARBA" id="ARBA00011964"/>
    </source>
</evidence>
<dbReference type="WBParaSite" id="DME_0000809701-mRNA-1">
    <property type="protein sequence ID" value="DME_0000809701-mRNA-1"/>
    <property type="gene ID" value="DME_0000809701"/>
</dbReference>
<gene>
    <name evidence="12" type="ORF">DME_LOCUS2222</name>
</gene>
<dbReference type="GO" id="GO:0052925">
    <property type="term" value="F:dol-P-Man:Man(5)GlcNAc(2)-PP-Dol alpha-1,3-mannosyltransferase activity"/>
    <property type="evidence" value="ECO:0007669"/>
    <property type="project" value="UniProtKB-EC"/>
</dbReference>
<sequence length="424" mass="49322">MVFSNVVRFFFIVNSKGFIAISVILMLAEVILCTAIIWNIPYTEIDWSTYMQQVECYLNGTYDYSLINGSTGPIVYPAGHLLIYRLLYALTDKGLNIRRAQYIFEALYMANLLAVFAIYYRSSKIPPFVLIPLCTTSYRIHSIFLLRLFNDPIAMFLFYVGVNLWLNHYWIFGSLFYSLAVSVKMNILLFAPAVFFIFLLHRGIRKTIKLLFFCGLIQIAVALPFLMHDSLSYLKRSFDLGRVFLFEWTVNWRFLSESGFLDKRFHLLLLILHAVLLIIFAGLFWFRDSGGLPRSLLKVFRGIGVKTSTNDILFALFTANFIGIAVARSLHYQFYIWYFHSLPYLLFSSIRSDHENKSFFAEYDQSWLSIILRLSILFGMELCWNTYPSTPLSSGMLHVLHLCIFIIVVLDERSRSQGCKYKEI</sequence>
<feature type="transmembrane region" description="Helical" evidence="11">
    <location>
        <begin position="102"/>
        <end position="119"/>
    </location>
</feature>
<feature type="transmembrane region" description="Helical" evidence="11">
    <location>
        <begin position="393"/>
        <end position="410"/>
    </location>
</feature>
<evidence type="ECO:0000313" key="12">
    <source>
        <dbReference type="EMBL" id="VDN52249.1"/>
    </source>
</evidence>
<evidence type="ECO:0000256" key="7">
    <source>
        <dbReference type="ARBA" id="ARBA00022824"/>
    </source>
</evidence>
<proteinExistence type="predicted"/>
<protein>
    <recommendedName>
        <fullName evidence="3">dolichyl-P-Man:Man5GlcNAc2-PP-dolichol alpha-1,3-mannosyltransferase</fullName>
        <ecNumber evidence="3">2.4.1.258</ecNumber>
    </recommendedName>
</protein>
<comment type="catalytic activity">
    <reaction evidence="10">
        <text>an alpha-D-Man-(1-&gt;2)-alpha-D-Man-(1-&gt;2)-alpha-D-Man-(1-&gt;3)-[alpha-D-Man-(1-&gt;6)]-beta-D-Man-(1-&gt;4)-beta-D-GlcNAc-(1-&gt;4)-alpha-D-GlcNAc-diphospho-di-trans,poly-cis-dolichol + a di-trans,poly-cis-dolichyl beta-D-mannosyl phosphate = an alpha-D-Man-(1-&gt;2)-alpha-D-Man-(1-&gt;2)-alpha-D-Man-(1-&gt;3)-[alpha-D-Man-(1-&gt;3)-alpha-D-Man-(1-&gt;6)]-beta-D-Man-(1-&gt;4)-beta-D-GlcNAc-(1-&gt;4)-alpha-D-GlcNAc-diphospho-di-trans,poly-cis-dolichol + a di-trans,poly-cis-dolichyl phosphate + H(+)</text>
        <dbReference type="Rhea" id="RHEA:29527"/>
        <dbReference type="Rhea" id="RHEA-COMP:19498"/>
        <dbReference type="Rhea" id="RHEA-COMP:19501"/>
        <dbReference type="Rhea" id="RHEA-COMP:19516"/>
        <dbReference type="Rhea" id="RHEA-COMP:19517"/>
        <dbReference type="ChEBI" id="CHEBI:15378"/>
        <dbReference type="ChEBI" id="CHEBI:57683"/>
        <dbReference type="ChEBI" id="CHEBI:58211"/>
        <dbReference type="ChEBI" id="CHEBI:132515"/>
        <dbReference type="ChEBI" id="CHEBI:132516"/>
        <dbReference type="EC" id="2.4.1.258"/>
    </reaction>
    <physiologicalReaction direction="left-to-right" evidence="10">
        <dbReference type="Rhea" id="RHEA:29528"/>
    </physiologicalReaction>
</comment>
<evidence type="ECO:0000256" key="5">
    <source>
        <dbReference type="ARBA" id="ARBA00022679"/>
    </source>
</evidence>
<comment type="pathway">
    <text evidence="2">Protein modification; protein glycosylation.</text>
</comment>
<keyword evidence="8 11" id="KW-1133">Transmembrane helix</keyword>
<evidence type="ECO:0000256" key="9">
    <source>
        <dbReference type="ARBA" id="ARBA00023136"/>
    </source>
</evidence>
<reference evidence="15" key="1">
    <citation type="submission" date="2017-02" db="UniProtKB">
        <authorList>
            <consortium name="WormBaseParasite"/>
        </authorList>
    </citation>
    <scope>IDENTIFICATION</scope>
</reference>
<dbReference type="Pfam" id="PF05208">
    <property type="entry name" value="ALG3"/>
    <property type="match status" value="1"/>
</dbReference>
<dbReference type="PANTHER" id="PTHR12646:SF0">
    <property type="entry name" value="DOL-P-MAN:MAN(5)GLCNAC(2)-PP-DOL ALPHA-1,3-MANNOSYLTRANSFERASE"/>
    <property type="match status" value="1"/>
</dbReference>
<dbReference type="STRING" id="318479.A0A0N4UK69"/>
<keyword evidence="6 11" id="KW-0812">Transmembrane</keyword>
<evidence type="ECO:0000313" key="13">
    <source>
        <dbReference type="Proteomes" id="UP000038040"/>
    </source>
</evidence>
<evidence type="ECO:0000256" key="11">
    <source>
        <dbReference type="SAM" id="Phobius"/>
    </source>
</evidence>
<feature type="transmembrane region" description="Helical" evidence="11">
    <location>
        <begin position="18"/>
        <end position="40"/>
    </location>
</feature>
<evidence type="ECO:0000256" key="1">
    <source>
        <dbReference type="ARBA" id="ARBA00004477"/>
    </source>
</evidence>
<feature type="transmembrane region" description="Helical" evidence="11">
    <location>
        <begin position="307"/>
        <end position="326"/>
    </location>
</feature>